<dbReference type="GO" id="GO:0140664">
    <property type="term" value="F:ATP-dependent DNA damage sensor activity"/>
    <property type="evidence" value="ECO:0007669"/>
    <property type="project" value="InterPro"/>
</dbReference>
<dbReference type="InterPro" id="IPR036187">
    <property type="entry name" value="DNA_mismatch_repair_MutS_sf"/>
</dbReference>
<dbReference type="Pfam" id="PF05190">
    <property type="entry name" value="MutS_IV"/>
    <property type="match status" value="1"/>
</dbReference>
<comment type="similarity">
    <text evidence="1 9 10">Belongs to the DNA mismatch repair MutS family.</text>
</comment>
<protein>
    <recommendedName>
        <fullName evidence="2 9">DNA mismatch repair protein MutS</fullName>
    </recommendedName>
</protein>
<dbReference type="Gene3D" id="1.10.1420.10">
    <property type="match status" value="2"/>
</dbReference>
<dbReference type="FunFam" id="3.40.1170.10:FF:000001">
    <property type="entry name" value="DNA mismatch repair protein MutS"/>
    <property type="match status" value="1"/>
</dbReference>
<evidence type="ECO:0000256" key="4">
    <source>
        <dbReference type="ARBA" id="ARBA00022763"/>
    </source>
</evidence>
<dbReference type="InterPro" id="IPR007861">
    <property type="entry name" value="DNA_mismatch_repair_MutS_clamp"/>
</dbReference>
<dbReference type="NCBIfam" id="TIGR01070">
    <property type="entry name" value="mutS1"/>
    <property type="match status" value="1"/>
</dbReference>
<dbReference type="Gene3D" id="3.40.1170.10">
    <property type="entry name" value="DNA repair protein MutS, domain I"/>
    <property type="match status" value="1"/>
</dbReference>
<dbReference type="InterPro" id="IPR007695">
    <property type="entry name" value="DNA_mismatch_repair_MutS-lik_N"/>
</dbReference>
<dbReference type="SUPFAM" id="SSF55271">
    <property type="entry name" value="DNA repair protein MutS, domain I"/>
    <property type="match status" value="1"/>
</dbReference>
<dbReference type="InterPro" id="IPR017261">
    <property type="entry name" value="DNA_mismatch_repair_MutS/MSH"/>
</dbReference>
<evidence type="ECO:0000259" key="11">
    <source>
        <dbReference type="PROSITE" id="PS00486"/>
    </source>
</evidence>
<name>A0AA49Q026_9BACT</name>
<reference evidence="12" key="1">
    <citation type="journal article" date="2023" name="Comput. Struct. Biotechnol. J.">
        <title>Discovery of a novel marine Bacteroidetes with a rich repertoire of carbohydrate-active enzymes.</title>
        <authorList>
            <person name="Chen B."/>
            <person name="Liu G."/>
            <person name="Chen Q."/>
            <person name="Wang H."/>
            <person name="Liu L."/>
            <person name="Tang K."/>
        </authorList>
    </citation>
    <scope>NUCLEOTIDE SEQUENCE</scope>
    <source>
        <strain evidence="12">TK19036</strain>
    </source>
</reference>
<dbReference type="EMBL" id="CP120682">
    <property type="protein sequence ID" value="WKN40325.1"/>
    <property type="molecule type" value="Genomic_DNA"/>
</dbReference>
<dbReference type="InterPro" id="IPR027417">
    <property type="entry name" value="P-loop_NTPase"/>
</dbReference>
<dbReference type="HAMAP" id="MF_00096">
    <property type="entry name" value="MutS"/>
    <property type="match status" value="1"/>
</dbReference>
<dbReference type="GO" id="GO:0003684">
    <property type="term" value="F:damaged DNA binding"/>
    <property type="evidence" value="ECO:0007669"/>
    <property type="project" value="UniProtKB-UniRule"/>
</dbReference>
<dbReference type="InterPro" id="IPR007696">
    <property type="entry name" value="DNA_mismatch_repair_MutS_core"/>
</dbReference>
<organism evidence="12">
    <name type="scientific">Roseihalotalea indica</name>
    <dbReference type="NCBI Taxonomy" id="2867963"/>
    <lineage>
        <taxon>Bacteria</taxon>
        <taxon>Pseudomonadati</taxon>
        <taxon>Bacteroidota</taxon>
        <taxon>Cytophagia</taxon>
        <taxon>Cytophagales</taxon>
        <taxon>Catalimonadaceae</taxon>
        <taxon>Roseihalotalea</taxon>
    </lineage>
</organism>
<evidence type="ECO:0000256" key="9">
    <source>
        <dbReference type="HAMAP-Rule" id="MF_00096"/>
    </source>
</evidence>
<proteinExistence type="inferred from homology"/>
<accession>A0AA49Q026</accession>
<dbReference type="SMART" id="SM00533">
    <property type="entry name" value="MUTSd"/>
    <property type="match status" value="1"/>
</dbReference>
<keyword evidence="4 9" id="KW-0227">DNA damage</keyword>
<dbReference type="GO" id="GO:0005829">
    <property type="term" value="C:cytosol"/>
    <property type="evidence" value="ECO:0007669"/>
    <property type="project" value="TreeGrafter"/>
</dbReference>
<keyword evidence="7 9" id="KW-0234">DNA repair</keyword>
<reference evidence="12" key="2">
    <citation type="journal article" date="2024" name="Antonie Van Leeuwenhoek">
        <title>Roseihalotalea indica gen. nov., sp. nov., a halophilic Bacteroidetes from mesopelagic Southwest Indian Ocean with higher carbohydrate metabolic potential.</title>
        <authorList>
            <person name="Chen B."/>
            <person name="Zhang M."/>
            <person name="Lin D."/>
            <person name="Ye J."/>
            <person name="Tang K."/>
        </authorList>
    </citation>
    <scope>NUCLEOTIDE SEQUENCE</scope>
    <source>
        <strain evidence="12">TK19036</strain>
    </source>
</reference>
<dbReference type="InterPro" id="IPR045076">
    <property type="entry name" value="MutS"/>
</dbReference>
<gene>
    <name evidence="9 12" type="primary">mutS</name>
    <name evidence="12" type="ORF">K4G66_08640</name>
</gene>
<dbReference type="GO" id="GO:0030983">
    <property type="term" value="F:mismatched DNA binding"/>
    <property type="evidence" value="ECO:0007669"/>
    <property type="project" value="InterPro"/>
</dbReference>
<evidence type="ECO:0000256" key="6">
    <source>
        <dbReference type="ARBA" id="ARBA00023125"/>
    </source>
</evidence>
<dbReference type="GO" id="GO:0006298">
    <property type="term" value="P:mismatch repair"/>
    <property type="evidence" value="ECO:0007669"/>
    <property type="project" value="UniProtKB-UniRule"/>
</dbReference>
<dbReference type="InterPro" id="IPR036678">
    <property type="entry name" value="MutS_con_dom_sf"/>
</dbReference>
<dbReference type="CDD" id="cd03284">
    <property type="entry name" value="ABC_MutS1"/>
    <property type="match status" value="1"/>
</dbReference>
<dbReference type="Pfam" id="PF00488">
    <property type="entry name" value="MutS_V"/>
    <property type="match status" value="1"/>
</dbReference>
<dbReference type="SMART" id="SM00534">
    <property type="entry name" value="MUTSac"/>
    <property type="match status" value="1"/>
</dbReference>
<evidence type="ECO:0000256" key="5">
    <source>
        <dbReference type="ARBA" id="ARBA00022840"/>
    </source>
</evidence>
<dbReference type="InterPro" id="IPR016151">
    <property type="entry name" value="DNA_mismatch_repair_MutS_N"/>
</dbReference>
<evidence type="ECO:0000256" key="1">
    <source>
        <dbReference type="ARBA" id="ARBA00006271"/>
    </source>
</evidence>
<dbReference type="Pfam" id="PF05192">
    <property type="entry name" value="MutS_III"/>
    <property type="match status" value="1"/>
</dbReference>
<dbReference type="Pfam" id="PF05188">
    <property type="entry name" value="MutS_II"/>
    <property type="match status" value="1"/>
</dbReference>
<keyword evidence="5 9" id="KW-0067">ATP-binding</keyword>
<dbReference type="InterPro" id="IPR000432">
    <property type="entry name" value="DNA_mismatch_repair_MutS_C"/>
</dbReference>
<evidence type="ECO:0000313" key="12">
    <source>
        <dbReference type="EMBL" id="WKN40325.1"/>
    </source>
</evidence>
<dbReference type="NCBIfam" id="NF003810">
    <property type="entry name" value="PRK05399.1"/>
    <property type="match status" value="1"/>
</dbReference>
<dbReference type="SUPFAM" id="SSF52540">
    <property type="entry name" value="P-loop containing nucleoside triphosphate hydrolases"/>
    <property type="match status" value="1"/>
</dbReference>
<dbReference type="GO" id="GO:0005524">
    <property type="term" value="F:ATP binding"/>
    <property type="evidence" value="ECO:0007669"/>
    <property type="project" value="UniProtKB-UniRule"/>
</dbReference>
<dbReference type="Gene3D" id="3.30.420.110">
    <property type="entry name" value="MutS, connector domain"/>
    <property type="match status" value="1"/>
</dbReference>
<evidence type="ECO:0000256" key="10">
    <source>
        <dbReference type="RuleBase" id="RU003756"/>
    </source>
</evidence>
<dbReference type="FunFam" id="3.40.50.300:FF:000870">
    <property type="entry name" value="MutS protein homolog 4"/>
    <property type="match status" value="1"/>
</dbReference>
<keyword evidence="6 9" id="KW-0238">DNA-binding</keyword>
<sequence>MPITKKKSAKKDTPLMRQYNRVKTQYPGAILLFRVGDFYETFGEDAITASKVLDIVLTKRSNGSASEVELAGFPHHALDNYLTKLVRAGYRVAICDQLEDPRFARGVVKRGVTELVTPGLSFNDQVLQQKHNNYLASVHFGKKELGLALLDVSTGEFLTACGSQEYVEKLIQSFTPSEILYCKNCRSQFQEVFGDEHPTYRLDEWLYHHDHAYEKLTSHFNTPTLKGFGVDKLSEGIIAAGAILHYLEATEHHKIQHISSIARIEADRYVWLDKFTIRNLELLHAQHEGGVPLIEVLDHTATPMGARLLRKWMVLPLKSPRAIEDRLETVEALLDNQELHQTLVSHLKGIGDVERLISKVAAGRINPREMIQLKKALQHTLPIRDMLLHSEADSLQKIAQHLHPCEELLAKIERELKEEPPIVSNQGNLMKDGLDAQLDELRSIAYSGKDYLAQIREREIKNTGISSLKIAYNKVFGYYLEVSNAHKNKVPSGWIRKQTLVNAERYITEELKTYEEKILTAEEQLVQIEQRLFNQLILEAARYIKQIQQNARTLARLDSLSSFAQVAQLHRYAKPQLLDSDSIAIKQGRHPVIERQLPPGEPYVPNDIRLDSEEQQIMIITGPNMAGKSALLRQTALIVLMAQMGSFVPAEAARIGLVDKVFTRVGASDNLAKGESTFMVEMNETASIMNNLSPRSLILMDEIGRGTSTYDGISIAWSLVEYLHNHARCRAKTLFATHYHELNQLANDLPRVKNYNVAVKEVGKQILFIRQLQEGGSQHSFGIHVAQMAGMPAQVVQRANEIMHHLEQDKINSSDQEVISNIPKSQTQLQLFELDPRWAQIQSILQNTDINTLSPIEALLKLNEIQSLLQAQTCE</sequence>
<dbReference type="PANTHER" id="PTHR11361:SF34">
    <property type="entry name" value="DNA MISMATCH REPAIR PROTEIN MSH1, MITOCHONDRIAL"/>
    <property type="match status" value="1"/>
</dbReference>
<dbReference type="SUPFAM" id="SSF48334">
    <property type="entry name" value="DNA repair protein MutS, domain III"/>
    <property type="match status" value="1"/>
</dbReference>
<dbReference type="PANTHER" id="PTHR11361">
    <property type="entry name" value="DNA MISMATCH REPAIR PROTEIN MUTS FAMILY MEMBER"/>
    <property type="match status" value="1"/>
</dbReference>
<dbReference type="PIRSF" id="PIRSF037677">
    <property type="entry name" value="DNA_mis_repair_Msh6"/>
    <property type="match status" value="1"/>
</dbReference>
<feature type="binding site" evidence="9">
    <location>
        <begin position="622"/>
        <end position="629"/>
    </location>
    <ligand>
        <name>ATP</name>
        <dbReference type="ChEBI" id="CHEBI:30616"/>
    </ligand>
</feature>
<evidence type="ECO:0000256" key="8">
    <source>
        <dbReference type="ARBA" id="ARBA00024647"/>
    </source>
</evidence>
<dbReference type="InterPro" id="IPR005748">
    <property type="entry name" value="DNA_mismatch_repair_MutS"/>
</dbReference>
<keyword evidence="3 9" id="KW-0547">Nucleotide-binding</keyword>
<feature type="domain" description="DNA mismatch repair proteins mutS family" evidence="11">
    <location>
        <begin position="696"/>
        <end position="712"/>
    </location>
</feature>
<dbReference type="AlphaFoldDB" id="A0AA49Q026"/>
<evidence type="ECO:0000256" key="7">
    <source>
        <dbReference type="ARBA" id="ARBA00023204"/>
    </source>
</evidence>
<evidence type="ECO:0000256" key="3">
    <source>
        <dbReference type="ARBA" id="ARBA00022741"/>
    </source>
</evidence>
<evidence type="ECO:0000256" key="2">
    <source>
        <dbReference type="ARBA" id="ARBA00021982"/>
    </source>
</evidence>
<comment type="function">
    <text evidence="8 9">This protein is involved in the repair of mismatches in DNA. It is possible that it carries out the mismatch recognition step. This protein has a weak ATPase activity.</text>
</comment>
<dbReference type="SUPFAM" id="SSF53150">
    <property type="entry name" value="DNA repair protein MutS, domain II"/>
    <property type="match status" value="1"/>
</dbReference>
<dbReference type="Pfam" id="PF01624">
    <property type="entry name" value="MutS_I"/>
    <property type="match status" value="1"/>
</dbReference>
<dbReference type="Gene3D" id="3.40.50.300">
    <property type="entry name" value="P-loop containing nucleotide triphosphate hydrolases"/>
    <property type="match status" value="1"/>
</dbReference>
<dbReference type="InterPro" id="IPR007860">
    <property type="entry name" value="DNA_mmatch_repair_MutS_con_dom"/>
</dbReference>
<dbReference type="PROSITE" id="PS00486">
    <property type="entry name" value="DNA_MISMATCH_REPAIR_2"/>
    <property type="match status" value="1"/>
</dbReference>